<accession>A0A0J9YG08</accession>
<reference evidence="1" key="2">
    <citation type="submission" date="2012-12" db="EMBL/GenBank/DDBJ databases">
        <authorList>
            <person name="Gao Y.W."/>
            <person name="Fan S.T."/>
            <person name="Sun H.T."/>
            <person name="Wang Z."/>
            <person name="Gao X.L."/>
            <person name="Li Y.G."/>
            <person name="Wang T.C."/>
            <person name="Zhang K."/>
            <person name="Xu W.W."/>
            <person name="Yu Z.J."/>
            <person name="Xia X.Z."/>
        </authorList>
    </citation>
    <scope>NUCLEOTIDE SEQUENCE</scope>
    <source>
        <strain evidence="1">FR3</strain>
    </source>
</reference>
<dbReference type="WormBase" id="Bm13592">
    <property type="protein sequence ID" value="BM44126"/>
    <property type="gene ID" value="WBGene00233853"/>
</dbReference>
<evidence type="ECO:0000313" key="1">
    <source>
        <dbReference type="EMBL" id="CDQ08487.1"/>
    </source>
</evidence>
<protein>
    <submittedName>
        <fullName evidence="1">Bm13592</fullName>
    </submittedName>
</protein>
<evidence type="ECO:0000313" key="2">
    <source>
        <dbReference type="WormBase" id="Bm13592"/>
    </source>
</evidence>
<organism evidence="1">
    <name type="scientific">Brugia malayi</name>
    <name type="common">Filarial nematode worm</name>
    <dbReference type="NCBI Taxonomy" id="6279"/>
    <lineage>
        <taxon>Eukaryota</taxon>
        <taxon>Metazoa</taxon>
        <taxon>Ecdysozoa</taxon>
        <taxon>Nematoda</taxon>
        <taxon>Chromadorea</taxon>
        <taxon>Rhabditida</taxon>
        <taxon>Spirurina</taxon>
        <taxon>Spiruromorpha</taxon>
        <taxon>Filarioidea</taxon>
        <taxon>Onchocercidae</taxon>
        <taxon>Brugia</taxon>
    </lineage>
</organism>
<dbReference type="EMBL" id="LN858950">
    <property type="protein sequence ID" value="CDQ08487.1"/>
    <property type="molecule type" value="Genomic_DNA"/>
</dbReference>
<reference evidence="1" key="1">
    <citation type="journal article" date="2007" name="Science">
        <title>Draft genome of the filarial nematode parasite Brugia malayi.</title>
        <authorList>
            <person name="Ghedin E."/>
            <person name="Wang S."/>
            <person name="Spiro D."/>
            <person name="Caler E."/>
            <person name="Zhao Q."/>
            <person name="Crabtree J."/>
            <person name="Allen J.E."/>
            <person name="Delcher A.L."/>
            <person name="Guiliano D.B."/>
            <person name="Miranda-Saavedra D."/>
            <person name="Angiuoli S.V."/>
            <person name="Creasy T."/>
            <person name="Amedeo P."/>
            <person name="Haas B."/>
            <person name="El-Sayed N.M."/>
            <person name="Wortman J.R."/>
            <person name="Feldblyum T."/>
            <person name="Tallon L."/>
            <person name="Schatz M."/>
            <person name="Shumway M."/>
            <person name="Koo H."/>
            <person name="Salzberg S.L."/>
            <person name="Schobel S."/>
            <person name="Pertea M."/>
            <person name="Pop M."/>
            <person name="White O."/>
            <person name="Barton G.J."/>
            <person name="Carlow C.K."/>
            <person name="Crawford M.J."/>
            <person name="Daub J."/>
            <person name="Dimmic M.W."/>
            <person name="Estes C.F."/>
            <person name="Foster J.M."/>
            <person name="Ganatra M."/>
            <person name="Gregory W.F."/>
            <person name="Johnson N.M."/>
            <person name="Jin J."/>
            <person name="Komuniecki R."/>
            <person name="Korf I."/>
            <person name="Kumar S."/>
            <person name="Laney S."/>
            <person name="Li B.W."/>
            <person name="Li W."/>
            <person name="Lindblom T.H."/>
            <person name="Lustigman S."/>
            <person name="Ma D."/>
            <person name="Maina C.V."/>
            <person name="Martin D.M."/>
            <person name="McCarter J.P."/>
            <person name="McReynolds L."/>
            <person name="Mitreva M."/>
            <person name="Nutman T.B."/>
            <person name="Parkinson J."/>
            <person name="Peregrin-Alvarez J.M."/>
            <person name="Poole C."/>
            <person name="Ren Q."/>
            <person name="Saunders L."/>
            <person name="Sluder A.E."/>
            <person name="Smith K."/>
            <person name="Stanke M."/>
            <person name="Unnasch T.R."/>
            <person name="Ware J."/>
            <person name="Wei A.D."/>
            <person name="Weil G."/>
            <person name="Williams D.J."/>
            <person name="Zhang Y."/>
            <person name="Williams S.A."/>
            <person name="Fraser-Liggett C."/>
            <person name="Slatko B."/>
            <person name="Blaxter M.L."/>
            <person name="Scott A.L."/>
        </authorList>
    </citation>
    <scope>NUCLEOTIDE SEQUENCE</scope>
    <source>
        <strain evidence="1">FR3</strain>
    </source>
</reference>
<proteinExistence type="predicted"/>
<gene>
    <name evidence="1 2" type="ORF">Bm13592</name>
    <name evidence="1" type="ORF">BM_Bm13592</name>
</gene>
<dbReference type="OMA" id="KDHNQLT"/>
<name>A0A0J9YG08_BRUMA</name>
<dbReference type="AlphaFoldDB" id="A0A0J9YG08"/>
<sequence length="91" mass="10661">MADRKQNEEDGLKEIHRLLKKFSTIREQRAKKSLQNDLIAKTNNKFDTKDHNQLTQLQDVNQSNEMNALNSMKFNFQSFSQDNHSGNSCFK</sequence>